<comment type="function">
    <text evidence="5">Catalyzes the phosphorylation of the 3'-hydroxyl group of dephosphocoenzyme A to form coenzyme A.</text>
</comment>
<keyword evidence="5 7" id="KW-0418">Kinase</keyword>
<protein>
    <recommendedName>
        <fullName evidence="5 6">Dephospho-CoA kinase</fullName>
        <ecNumber evidence="5 6">2.7.1.24</ecNumber>
    </recommendedName>
    <alternativeName>
        <fullName evidence="5">Dephosphocoenzyme A kinase</fullName>
    </alternativeName>
</protein>
<comment type="catalytic activity">
    <reaction evidence="5">
        <text>3'-dephospho-CoA + ATP = ADP + CoA + H(+)</text>
        <dbReference type="Rhea" id="RHEA:18245"/>
        <dbReference type="ChEBI" id="CHEBI:15378"/>
        <dbReference type="ChEBI" id="CHEBI:30616"/>
        <dbReference type="ChEBI" id="CHEBI:57287"/>
        <dbReference type="ChEBI" id="CHEBI:57328"/>
        <dbReference type="ChEBI" id="CHEBI:456216"/>
        <dbReference type="EC" id="2.7.1.24"/>
    </reaction>
</comment>
<keyword evidence="2 5" id="KW-0547">Nucleotide-binding</keyword>
<dbReference type="CDD" id="cd02022">
    <property type="entry name" value="DPCK"/>
    <property type="match status" value="1"/>
</dbReference>
<evidence type="ECO:0000313" key="8">
    <source>
        <dbReference type="Proteomes" id="UP000305517"/>
    </source>
</evidence>
<keyword evidence="5 7" id="KW-0808">Transferase</keyword>
<comment type="caution">
    <text evidence="7">The sequence shown here is derived from an EMBL/GenBank/DDBJ whole genome shotgun (WGS) entry which is preliminary data.</text>
</comment>
<dbReference type="InterPro" id="IPR027417">
    <property type="entry name" value="P-loop_NTPase"/>
</dbReference>
<keyword evidence="3 5" id="KW-0067">ATP-binding</keyword>
<dbReference type="Gene3D" id="3.40.50.300">
    <property type="entry name" value="P-loop containing nucleotide triphosphate hydrolases"/>
    <property type="match status" value="1"/>
</dbReference>
<evidence type="ECO:0000256" key="4">
    <source>
        <dbReference type="ARBA" id="ARBA00022993"/>
    </source>
</evidence>
<dbReference type="GO" id="GO:0005737">
    <property type="term" value="C:cytoplasm"/>
    <property type="evidence" value="ECO:0007669"/>
    <property type="project" value="UniProtKB-SubCell"/>
</dbReference>
<evidence type="ECO:0000256" key="6">
    <source>
        <dbReference type="NCBIfam" id="TIGR00152"/>
    </source>
</evidence>
<dbReference type="NCBIfam" id="TIGR00152">
    <property type="entry name" value="dephospho-CoA kinase"/>
    <property type="match status" value="1"/>
</dbReference>
<evidence type="ECO:0000256" key="1">
    <source>
        <dbReference type="ARBA" id="ARBA00009018"/>
    </source>
</evidence>
<dbReference type="GO" id="GO:0004140">
    <property type="term" value="F:dephospho-CoA kinase activity"/>
    <property type="evidence" value="ECO:0007669"/>
    <property type="project" value="UniProtKB-UniRule"/>
</dbReference>
<dbReference type="GO" id="GO:0005524">
    <property type="term" value="F:ATP binding"/>
    <property type="evidence" value="ECO:0007669"/>
    <property type="project" value="UniProtKB-UniRule"/>
</dbReference>
<dbReference type="OrthoDB" id="9812943at2"/>
<sequence>MLKIGITGGIGSGKTVVCRLFALLGVPVYDADTRAKWVMNHDPVLRASLEEAFGPDTYNEAGLNRAFLAQLAFNNPEQLARLNALVHPRVGHDFAAWATAQQHAGHAYVLKEAALLYESGSWQQLDRIITVYAPQPIREQRVLHRDPHRTAQDVLNIIGKQLSEEEKLRRADFVVRNDDAEPVLPQVLALHAQLLALAATAASAETPTAPSAR</sequence>
<dbReference type="PROSITE" id="PS51219">
    <property type="entry name" value="DPCK"/>
    <property type="match status" value="1"/>
</dbReference>
<dbReference type="EMBL" id="VAJM01000002">
    <property type="protein sequence ID" value="TLM95198.1"/>
    <property type="molecule type" value="Genomic_DNA"/>
</dbReference>
<comment type="subcellular location">
    <subcellularLocation>
        <location evidence="5">Cytoplasm</location>
    </subcellularLocation>
</comment>
<keyword evidence="4 5" id="KW-0173">Coenzyme A biosynthesis</keyword>
<feature type="binding site" evidence="5">
    <location>
        <begin position="11"/>
        <end position="16"/>
    </location>
    <ligand>
        <name>ATP</name>
        <dbReference type="ChEBI" id="CHEBI:30616"/>
    </ligand>
</feature>
<accession>A0A5R8WTU0</accession>
<dbReference type="RefSeq" id="WP_138075672.1">
    <property type="nucleotide sequence ID" value="NZ_VAJM01000002.1"/>
</dbReference>
<dbReference type="InterPro" id="IPR001977">
    <property type="entry name" value="Depp_CoAkinase"/>
</dbReference>
<dbReference type="Pfam" id="PF01121">
    <property type="entry name" value="CoaE"/>
    <property type="match status" value="1"/>
</dbReference>
<dbReference type="AlphaFoldDB" id="A0A5R8WTU0"/>
<dbReference type="GO" id="GO:0015937">
    <property type="term" value="P:coenzyme A biosynthetic process"/>
    <property type="evidence" value="ECO:0007669"/>
    <property type="project" value="UniProtKB-UniRule"/>
</dbReference>
<organism evidence="7 8">
    <name type="scientific">Hymenobacter jeollabukensis</name>
    <dbReference type="NCBI Taxonomy" id="2025313"/>
    <lineage>
        <taxon>Bacteria</taxon>
        <taxon>Pseudomonadati</taxon>
        <taxon>Bacteroidota</taxon>
        <taxon>Cytophagia</taxon>
        <taxon>Cytophagales</taxon>
        <taxon>Hymenobacteraceae</taxon>
        <taxon>Hymenobacter</taxon>
    </lineage>
</organism>
<dbReference type="PANTHER" id="PTHR10695">
    <property type="entry name" value="DEPHOSPHO-COA KINASE-RELATED"/>
    <property type="match status" value="1"/>
</dbReference>
<keyword evidence="8" id="KW-1185">Reference proteome</keyword>
<dbReference type="HAMAP" id="MF_00376">
    <property type="entry name" value="Dephospho_CoA_kinase"/>
    <property type="match status" value="1"/>
</dbReference>
<proteinExistence type="inferred from homology"/>
<dbReference type="EC" id="2.7.1.24" evidence="5 6"/>
<comment type="pathway">
    <text evidence="5">Cofactor biosynthesis; coenzyme A biosynthesis; CoA from (R)-pantothenate: step 5/5.</text>
</comment>
<reference evidence="7 8" key="1">
    <citation type="submission" date="2019-05" db="EMBL/GenBank/DDBJ databases">
        <title>Hymenobacter edaphi sp. nov., isolated from abandoned arsenic-contaminated farmland soil.</title>
        <authorList>
            <person name="Nie L."/>
        </authorList>
    </citation>
    <scope>NUCLEOTIDE SEQUENCE [LARGE SCALE GENOMIC DNA]</scope>
    <source>
        <strain evidence="7 8">1-3-3-8</strain>
    </source>
</reference>
<evidence type="ECO:0000313" key="7">
    <source>
        <dbReference type="EMBL" id="TLM95198.1"/>
    </source>
</evidence>
<gene>
    <name evidence="5" type="primary">coaE</name>
    <name evidence="7" type="ORF">FDY95_05255</name>
</gene>
<keyword evidence="5" id="KW-0963">Cytoplasm</keyword>
<evidence type="ECO:0000256" key="5">
    <source>
        <dbReference type="HAMAP-Rule" id="MF_00376"/>
    </source>
</evidence>
<dbReference type="Proteomes" id="UP000305517">
    <property type="component" value="Unassembled WGS sequence"/>
</dbReference>
<evidence type="ECO:0000256" key="3">
    <source>
        <dbReference type="ARBA" id="ARBA00022840"/>
    </source>
</evidence>
<evidence type="ECO:0000256" key="2">
    <source>
        <dbReference type="ARBA" id="ARBA00022741"/>
    </source>
</evidence>
<dbReference type="PANTHER" id="PTHR10695:SF46">
    <property type="entry name" value="BIFUNCTIONAL COENZYME A SYNTHASE-RELATED"/>
    <property type="match status" value="1"/>
</dbReference>
<dbReference type="SUPFAM" id="SSF52540">
    <property type="entry name" value="P-loop containing nucleoside triphosphate hydrolases"/>
    <property type="match status" value="1"/>
</dbReference>
<name>A0A5R8WTU0_9BACT</name>
<comment type="similarity">
    <text evidence="1 5">Belongs to the CoaE family.</text>
</comment>
<dbReference type="UniPathway" id="UPA00241">
    <property type="reaction ID" value="UER00356"/>
</dbReference>